<sequence length="84" mass="8769">MTQPRRLRSDPPPATTAGTGNTAPQEQDVKNAASVTDTPATEDARNEGRTERRTSDAGGTVATVTFIALLAIALGVLGYMVAIR</sequence>
<keyword evidence="2" id="KW-0472">Membrane</keyword>
<keyword evidence="2" id="KW-1133">Transmembrane helix</keyword>
<accession>B5H5L9</accession>
<keyword evidence="2" id="KW-0812">Transmembrane</keyword>
<gene>
    <name evidence="3" type="ORF">SSDG_00447</name>
</gene>
<feature type="transmembrane region" description="Helical" evidence="2">
    <location>
        <begin position="59"/>
        <end position="82"/>
    </location>
</feature>
<evidence type="ECO:0000256" key="2">
    <source>
        <dbReference type="SAM" id="Phobius"/>
    </source>
</evidence>
<feature type="compositionally biased region" description="Basic and acidic residues" evidence="1">
    <location>
        <begin position="42"/>
        <end position="55"/>
    </location>
</feature>
<dbReference type="AlphaFoldDB" id="B5H5L9"/>
<reference evidence="4" key="2">
    <citation type="submission" date="2009-10" db="EMBL/GenBank/DDBJ databases">
        <title>The genome sequence of Streptomyces pristinaespiralis strain ATCC 25486.</title>
        <authorList>
            <consortium name="The Broad Institute Genome Sequencing Platform"/>
            <consortium name="Broad Institute Microbial Sequencing Center"/>
            <person name="Fischbach M."/>
            <person name="Godfrey P."/>
            <person name="Ward D."/>
            <person name="Young S."/>
            <person name="Zeng Q."/>
            <person name="Koehrsen M."/>
            <person name="Alvarado L."/>
            <person name="Berlin A.M."/>
            <person name="Bochicchio J."/>
            <person name="Borenstein D."/>
            <person name="Chapman S.B."/>
            <person name="Chen Z."/>
            <person name="Engels R."/>
            <person name="Freedman E."/>
            <person name="Gellesch M."/>
            <person name="Goldberg J."/>
            <person name="Griggs A."/>
            <person name="Gujja S."/>
            <person name="Heilman E.R."/>
            <person name="Heiman D.I."/>
            <person name="Hepburn T.A."/>
            <person name="Howarth C."/>
            <person name="Jen D."/>
            <person name="Larson L."/>
            <person name="Lewis B."/>
            <person name="Mehta T."/>
            <person name="Park D."/>
            <person name="Pearson M."/>
            <person name="Richards J."/>
            <person name="Roberts A."/>
            <person name="Saif S."/>
            <person name="Shea T.D."/>
            <person name="Shenoy N."/>
            <person name="Sisk P."/>
            <person name="Stolte C."/>
            <person name="Sykes S.N."/>
            <person name="Thomson T."/>
            <person name="Walk T."/>
            <person name="White J."/>
            <person name="Yandava C."/>
            <person name="Straight P."/>
            <person name="Clardy J."/>
            <person name="Hung D."/>
            <person name="Kolter R."/>
            <person name="Mekalanos J."/>
            <person name="Walker S."/>
            <person name="Walsh C.T."/>
            <person name="Wieland-Brown L.C."/>
            <person name="Haas B."/>
            <person name="Nusbaum C."/>
            <person name="Birren B."/>
        </authorList>
    </citation>
    <scope>NUCLEOTIDE SEQUENCE [LARGE SCALE GENOMIC DNA]</scope>
    <source>
        <strain evidence="4">ATCC 25486 / DSM 40338 / CBS 914.69 / JCM 4507 / NBRC 13074 / NRRL 2958 / 5647</strain>
    </source>
</reference>
<dbReference type="Proteomes" id="UP000002805">
    <property type="component" value="Chromosome"/>
</dbReference>
<evidence type="ECO:0000313" key="3">
    <source>
        <dbReference type="EMBL" id="EDY62130.1"/>
    </source>
</evidence>
<dbReference type="EMBL" id="CM000950">
    <property type="protein sequence ID" value="EDY62130.1"/>
    <property type="molecule type" value="Genomic_DNA"/>
</dbReference>
<feature type="compositionally biased region" description="Low complexity" evidence="1">
    <location>
        <begin position="15"/>
        <end position="24"/>
    </location>
</feature>
<feature type="region of interest" description="Disordered" evidence="1">
    <location>
        <begin position="1"/>
        <end position="58"/>
    </location>
</feature>
<evidence type="ECO:0000313" key="4">
    <source>
        <dbReference type="Proteomes" id="UP000002805"/>
    </source>
</evidence>
<proteinExistence type="predicted"/>
<name>B5H5L9_STRE2</name>
<organism evidence="3 4">
    <name type="scientific">Streptomyces pristinaespiralis (strain ATCC 25486 / DSM 40338 / CBS 914.69 / JCM 4507 / KCC S-0507 / NBRC 13074 / NRRL 2958 / 5647)</name>
    <dbReference type="NCBI Taxonomy" id="457429"/>
    <lineage>
        <taxon>Bacteria</taxon>
        <taxon>Bacillati</taxon>
        <taxon>Actinomycetota</taxon>
        <taxon>Actinomycetes</taxon>
        <taxon>Kitasatosporales</taxon>
        <taxon>Streptomycetaceae</taxon>
        <taxon>Streptomyces</taxon>
    </lineage>
</organism>
<reference evidence="4" key="1">
    <citation type="submission" date="2008-02" db="EMBL/GenBank/DDBJ databases">
        <authorList>
            <consortium name="The Broad Institute Genome Sequencing Platform"/>
            <person name="Fischbach M."/>
            <person name="Ward D."/>
            <person name="Young S."/>
            <person name="Jaffe D."/>
            <person name="Gnerre S."/>
            <person name="Berlin A."/>
            <person name="Heiman D."/>
            <person name="Hepburn T."/>
            <person name="Sykes S."/>
            <person name="Alvarado L."/>
            <person name="Kodira C.D."/>
            <person name="Straight P."/>
            <person name="Clardy J."/>
            <person name="Hung D."/>
            <person name="Kolter R."/>
            <person name="Mekalanos J."/>
            <person name="Walker S."/>
            <person name="Walsh C.T."/>
            <person name="Lander E."/>
            <person name="Galagan J."/>
            <person name="Nusbaum C."/>
            <person name="Birren B."/>
        </authorList>
    </citation>
    <scope>NUCLEOTIDE SEQUENCE [LARGE SCALE GENOMIC DNA]</scope>
    <source>
        <strain evidence="4">ATCC 25486 / DSM 40338 / CBS 914.69 / JCM 4507 / NBRC 13074 / NRRL 2958 / 5647</strain>
    </source>
</reference>
<keyword evidence="4" id="KW-1185">Reference proteome</keyword>
<protein>
    <submittedName>
        <fullName evidence="3">Uncharacterized protein</fullName>
    </submittedName>
</protein>
<evidence type="ECO:0000256" key="1">
    <source>
        <dbReference type="SAM" id="MobiDB-lite"/>
    </source>
</evidence>
<dbReference type="HOGENOM" id="CLU_2526165_0_0_11"/>